<proteinExistence type="predicted"/>
<gene>
    <name evidence="1" type="ORF">LCGC14_1235770</name>
</gene>
<accession>A0A0F9L7A8</accession>
<sequence length="200" mass="23460">MPSKIEFKVNKYITLKLEEGKTNIYLQGELFRQCKYLILNISVDNISSFDEIESIDEAIEKYENSIRETNENKINIPAEVEFWGHCSNLQVWAENNYNTRLLHSNLAFPLLKVLSKIGDPSATKILKEQVIKRLLYGYPGVVYYLINEGYLNNLKKDELTTLSENIEDLIRKLLYNFLKSKKTNGFLMIKIFKFVKKMHH</sequence>
<dbReference type="AlphaFoldDB" id="A0A0F9L7A8"/>
<organism evidence="1">
    <name type="scientific">marine sediment metagenome</name>
    <dbReference type="NCBI Taxonomy" id="412755"/>
    <lineage>
        <taxon>unclassified sequences</taxon>
        <taxon>metagenomes</taxon>
        <taxon>ecological metagenomes</taxon>
    </lineage>
</organism>
<name>A0A0F9L7A8_9ZZZZ</name>
<comment type="caution">
    <text evidence="1">The sequence shown here is derived from an EMBL/GenBank/DDBJ whole genome shotgun (WGS) entry which is preliminary data.</text>
</comment>
<dbReference type="EMBL" id="LAZR01006636">
    <property type="protein sequence ID" value="KKM90724.1"/>
    <property type="molecule type" value="Genomic_DNA"/>
</dbReference>
<reference evidence="1" key="1">
    <citation type="journal article" date="2015" name="Nature">
        <title>Complex archaea that bridge the gap between prokaryotes and eukaryotes.</title>
        <authorList>
            <person name="Spang A."/>
            <person name="Saw J.H."/>
            <person name="Jorgensen S.L."/>
            <person name="Zaremba-Niedzwiedzka K."/>
            <person name="Martijn J."/>
            <person name="Lind A.E."/>
            <person name="van Eijk R."/>
            <person name="Schleper C."/>
            <person name="Guy L."/>
            <person name="Ettema T.J."/>
        </authorList>
    </citation>
    <scope>NUCLEOTIDE SEQUENCE</scope>
</reference>
<evidence type="ECO:0000313" key="1">
    <source>
        <dbReference type="EMBL" id="KKM90724.1"/>
    </source>
</evidence>
<protein>
    <submittedName>
        <fullName evidence="1">Uncharacterized protein</fullName>
    </submittedName>
</protein>